<feature type="domain" description="Glycosyl transferase family 1" evidence="3">
    <location>
        <begin position="199"/>
        <end position="359"/>
    </location>
</feature>
<dbReference type="Proteomes" id="UP000824062">
    <property type="component" value="Unassembled WGS sequence"/>
</dbReference>
<comment type="caution">
    <text evidence="5">The sequence shown here is derived from an EMBL/GenBank/DDBJ whole genome shotgun (WGS) entry which is preliminary data.</text>
</comment>
<dbReference type="GO" id="GO:0016757">
    <property type="term" value="F:glycosyltransferase activity"/>
    <property type="evidence" value="ECO:0007669"/>
    <property type="project" value="UniProtKB-KW"/>
</dbReference>
<accession>A0A9D2EXE1</accession>
<dbReference type="EMBL" id="DXBM01000010">
    <property type="protein sequence ID" value="HIZ45513.1"/>
    <property type="molecule type" value="Genomic_DNA"/>
</dbReference>
<reference evidence="5" key="1">
    <citation type="journal article" date="2021" name="PeerJ">
        <title>Extensive microbial diversity within the chicken gut microbiome revealed by metagenomics and culture.</title>
        <authorList>
            <person name="Gilroy R."/>
            <person name="Ravi A."/>
            <person name="Getino M."/>
            <person name="Pursley I."/>
            <person name="Horton D.L."/>
            <person name="Alikhan N.F."/>
            <person name="Baker D."/>
            <person name="Gharbi K."/>
            <person name="Hall N."/>
            <person name="Watson M."/>
            <person name="Adriaenssens E.M."/>
            <person name="Foster-Nyarko E."/>
            <person name="Jarju S."/>
            <person name="Secka A."/>
            <person name="Antonio M."/>
            <person name="Oren A."/>
            <person name="Chaudhuri R.R."/>
            <person name="La Ragione R."/>
            <person name="Hildebrand F."/>
            <person name="Pallen M.J."/>
        </authorList>
    </citation>
    <scope>NUCLEOTIDE SEQUENCE</scope>
    <source>
        <strain evidence="5">ChiHjej12B11-14209</strain>
    </source>
</reference>
<evidence type="ECO:0000259" key="4">
    <source>
        <dbReference type="Pfam" id="PF13439"/>
    </source>
</evidence>
<dbReference type="PANTHER" id="PTHR45947:SF3">
    <property type="entry name" value="SULFOQUINOVOSYL TRANSFERASE SQD2"/>
    <property type="match status" value="1"/>
</dbReference>
<evidence type="ECO:0000313" key="5">
    <source>
        <dbReference type="EMBL" id="HIZ45513.1"/>
    </source>
</evidence>
<feature type="domain" description="Glycosyltransferase subfamily 4-like N-terminal" evidence="4">
    <location>
        <begin position="17"/>
        <end position="188"/>
    </location>
</feature>
<evidence type="ECO:0000313" key="6">
    <source>
        <dbReference type="Proteomes" id="UP000824062"/>
    </source>
</evidence>
<gene>
    <name evidence="5" type="ORF">IAA19_00605</name>
</gene>
<dbReference type="SUPFAM" id="SSF53756">
    <property type="entry name" value="UDP-Glycosyltransferase/glycogen phosphorylase"/>
    <property type="match status" value="1"/>
</dbReference>
<dbReference type="GO" id="GO:1901137">
    <property type="term" value="P:carbohydrate derivative biosynthetic process"/>
    <property type="evidence" value="ECO:0007669"/>
    <property type="project" value="UniProtKB-ARBA"/>
</dbReference>
<keyword evidence="2" id="KW-0808">Transferase</keyword>
<dbReference type="Pfam" id="PF00534">
    <property type="entry name" value="Glycos_transf_1"/>
    <property type="match status" value="1"/>
</dbReference>
<dbReference type="InterPro" id="IPR001296">
    <property type="entry name" value="Glyco_trans_1"/>
</dbReference>
<organism evidence="5 6">
    <name type="scientific">Candidatus Olsenella pullistercoris</name>
    <dbReference type="NCBI Taxonomy" id="2838712"/>
    <lineage>
        <taxon>Bacteria</taxon>
        <taxon>Bacillati</taxon>
        <taxon>Actinomycetota</taxon>
        <taxon>Coriobacteriia</taxon>
        <taxon>Coriobacteriales</taxon>
        <taxon>Atopobiaceae</taxon>
        <taxon>Olsenella</taxon>
    </lineage>
</organism>
<proteinExistence type="predicted"/>
<dbReference type="InterPro" id="IPR050194">
    <property type="entry name" value="Glycosyltransferase_grp1"/>
</dbReference>
<evidence type="ECO:0000259" key="3">
    <source>
        <dbReference type="Pfam" id="PF00534"/>
    </source>
</evidence>
<dbReference type="Gene3D" id="3.40.50.2000">
    <property type="entry name" value="Glycogen Phosphorylase B"/>
    <property type="match status" value="2"/>
</dbReference>
<dbReference type="AlphaFoldDB" id="A0A9D2EXE1"/>
<reference evidence="5" key="2">
    <citation type="submission" date="2021-04" db="EMBL/GenBank/DDBJ databases">
        <authorList>
            <person name="Gilroy R."/>
        </authorList>
    </citation>
    <scope>NUCLEOTIDE SEQUENCE</scope>
    <source>
        <strain evidence="5">ChiHjej12B11-14209</strain>
    </source>
</reference>
<sequence>MEGCSYALFSAQYPPHMGGIESFTQGLASALVERGNDVLVVTNDTDGVGSGIVRERGVDVARLPCRPLIGGRLPLALHNASCSEVLSEVSKRKLDGVLVNARFYPHSLLGMRVAREHGLSPVVLDHGSAYLTFGNPVLDVGVRMWEHVITMMGKSYGPRYYGISEKSVDWLRAFGIRACGVIPNAIDAASYRGSASSRDFRGELGVAGSAPLVVFVGRLIPEKGVRSIIEASRDKSLAAFGVTFVLAGDGPLAGEVRAAEGGALRWVGRLSREDTAALLLQANLLCLPSRSEGFSTTLLEAASCACPALVTDVGGARELIPDGSYGKIMADASSRSIVRDIVALLERRENLAAMGRRGQRLVSELFSWDNTARAIEQACL</sequence>
<dbReference type="InterPro" id="IPR028098">
    <property type="entry name" value="Glyco_trans_4-like_N"/>
</dbReference>
<protein>
    <submittedName>
        <fullName evidence="5">Glycosyltransferase family 4 protein</fullName>
    </submittedName>
</protein>
<evidence type="ECO:0000256" key="1">
    <source>
        <dbReference type="ARBA" id="ARBA00022676"/>
    </source>
</evidence>
<name>A0A9D2EXE1_9ACTN</name>
<dbReference type="CDD" id="cd03801">
    <property type="entry name" value="GT4_PimA-like"/>
    <property type="match status" value="1"/>
</dbReference>
<evidence type="ECO:0000256" key="2">
    <source>
        <dbReference type="ARBA" id="ARBA00022679"/>
    </source>
</evidence>
<dbReference type="Pfam" id="PF13439">
    <property type="entry name" value="Glyco_transf_4"/>
    <property type="match status" value="1"/>
</dbReference>
<dbReference type="PANTHER" id="PTHR45947">
    <property type="entry name" value="SULFOQUINOVOSYL TRANSFERASE SQD2"/>
    <property type="match status" value="1"/>
</dbReference>
<keyword evidence="1" id="KW-0328">Glycosyltransferase</keyword>